<dbReference type="AlphaFoldDB" id="A0A195EY03"/>
<evidence type="ECO:0000256" key="1">
    <source>
        <dbReference type="RuleBase" id="RU003694"/>
    </source>
</evidence>
<evidence type="ECO:0000313" key="4">
    <source>
        <dbReference type="EMBL" id="KYN33103.1"/>
    </source>
</evidence>
<protein>
    <submittedName>
        <fullName evidence="4">Fatty acid synthase</fullName>
    </submittedName>
</protein>
<dbReference type="InterPro" id="IPR020843">
    <property type="entry name" value="ER"/>
</dbReference>
<sequence>MSGKCEDAIIGIANLCLHPFINLQLIRLGILSPEGYCRSFDPAGNDYSRSEMVGVIYLQKTKNIKEAHGTGIKVSDLQEIISIYNILCKNREIPLMIGSVKSNHAESASAFSQIGKGSYRHLKLPQPKARPVLTAHVRQLVCADLSTLYWVENNRSVESRHEDLVNDVYSSLNFKDVLLTTGKIIFTQTLLKGRLDQYFPIGMEYVGSDANKQRVMEIREIEYIILNKITSVVAKDKDLCWKIPDTWTFEEAVTVPVVYNLNSLVEEKLIASVRCLAQKIYAMEVRTERPRTAGRIAPTGRVTPTVHQTGGGRRKAIPVPPPRVPTPMPIVNNNQQRNIQSALSARDIPGVKIESAWYLNLAAGHRNPSSEQADTCRASTINQINGQLVREPRHSDSTGARVYLPSQDLSSLLQPRHPTARRQFLSDVPSSRG</sequence>
<keyword evidence="1" id="KW-0808">Transferase</keyword>
<evidence type="ECO:0000256" key="2">
    <source>
        <dbReference type="SAM" id="MobiDB-lite"/>
    </source>
</evidence>
<dbReference type="GO" id="GO:0006633">
    <property type="term" value="P:fatty acid biosynthetic process"/>
    <property type="evidence" value="ECO:0007669"/>
    <property type="project" value="TreeGrafter"/>
</dbReference>
<dbReference type="Pfam" id="PF02801">
    <property type="entry name" value="Ketoacyl-synt_C"/>
    <property type="match status" value="1"/>
</dbReference>
<dbReference type="InterPro" id="IPR014031">
    <property type="entry name" value="Ketoacyl_synth_C"/>
</dbReference>
<evidence type="ECO:0000259" key="3">
    <source>
        <dbReference type="SMART" id="SM00829"/>
    </source>
</evidence>
<dbReference type="Gene3D" id="3.90.180.10">
    <property type="entry name" value="Medium-chain alcohol dehydrogenases, catalytic domain"/>
    <property type="match status" value="1"/>
</dbReference>
<name>A0A195EY03_9HYME</name>
<dbReference type="SUPFAM" id="SSF53901">
    <property type="entry name" value="Thiolase-like"/>
    <property type="match status" value="1"/>
</dbReference>
<proteinExistence type="inferred from homology"/>
<dbReference type="SMART" id="SM00829">
    <property type="entry name" value="PKS_ER"/>
    <property type="match status" value="1"/>
</dbReference>
<keyword evidence="5" id="KW-1185">Reference proteome</keyword>
<dbReference type="GO" id="GO:0004312">
    <property type="term" value="F:fatty acid synthase activity"/>
    <property type="evidence" value="ECO:0007669"/>
    <property type="project" value="TreeGrafter"/>
</dbReference>
<dbReference type="InterPro" id="IPR011032">
    <property type="entry name" value="GroES-like_sf"/>
</dbReference>
<gene>
    <name evidence="4" type="ORF">ALC56_12579</name>
</gene>
<dbReference type="Pfam" id="PF00109">
    <property type="entry name" value="ketoacyl-synt"/>
    <property type="match status" value="1"/>
</dbReference>
<dbReference type="EMBL" id="KQ981914">
    <property type="protein sequence ID" value="KYN33103.1"/>
    <property type="molecule type" value="Genomic_DNA"/>
</dbReference>
<accession>A0A195EY03</accession>
<evidence type="ECO:0000313" key="5">
    <source>
        <dbReference type="Proteomes" id="UP000078541"/>
    </source>
</evidence>
<feature type="domain" description="Enoyl reductase (ER)" evidence="3">
    <location>
        <begin position="143"/>
        <end position="348"/>
    </location>
</feature>
<comment type="similarity">
    <text evidence="1">Belongs to the thiolase-like superfamily. Beta-ketoacyl-ACP synthases family.</text>
</comment>
<dbReference type="STRING" id="34720.A0A195EY03"/>
<dbReference type="InterPro" id="IPR014030">
    <property type="entry name" value="Ketoacyl_synth_N"/>
</dbReference>
<dbReference type="Proteomes" id="UP000078541">
    <property type="component" value="Unassembled WGS sequence"/>
</dbReference>
<dbReference type="GO" id="GO:0016491">
    <property type="term" value="F:oxidoreductase activity"/>
    <property type="evidence" value="ECO:0007669"/>
    <property type="project" value="InterPro"/>
</dbReference>
<dbReference type="SUPFAM" id="SSF50129">
    <property type="entry name" value="GroES-like"/>
    <property type="match status" value="1"/>
</dbReference>
<dbReference type="PANTHER" id="PTHR43775">
    <property type="entry name" value="FATTY ACID SYNTHASE"/>
    <property type="match status" value="1"/>
</dbReference>
<dbReference type="PANTHER" id="PTHR43775:SF23">
    <property type="entry name" value="FATTY ACID SYNTHASE 3"/>
    <property type="match status" value="1"/>
</dbReference>
<organism evidence="4 5">
    <name type="scientific">Trachymyrmex septentrionalis</name>
    <dbReference type="NCBI Taxonomy" id="34720"/>
    <lineage>
        <taxon>Eukaryota</taxon>
        <taxon>Metazoa</taxon>
        <taxon>Ecdysozoa</taxon>
        <taxon>Arthropoda</taxon>
        <taxon>Hexapoda</taxon>
        <taxon>Insecta</taxon>
        <taxon>Pterygota</taxon>
        <taxon>Neoptera</taxon>
        <taxon>Endopterygota</taxon>
        <taxon>Hymenoptera</taxon>
        <taxon>Apocrita</taxon>
        <taxon>Aculeata</taxon>
        <taxon>Formicoidea</taxon>
        <taxon>Formicidae</taxon>
        <taxon>Myrmicinae</taxon>
        <taxon>Trachymyrmex</taxon>
    </lineage>
</organism>
<feature type="region of interest" description="Disordered" evidence="2">
    <location>
        <begin position="295"/>
        <end position="324"/>
    </location>
</feature>
<dbReference type="Gene3D" id="3.40.47.10">
    <property type="match status" value="2"/>
</dbReference>
<dbReference type="InterPro" id="IPR016039">
    <property type="entry name" value="Thiolase-like"/>
</dbReference>
<reference evidence="4 5" key="1">
    <citation type="submission" date="2016-03" db="EMBL/GenBank/DDBJ databases">
        <title>Trachymyrmex septentrionalis WGS genome.</title>
        <authorList>
            <person name="Nygaard S."/>
            <person name="Hu H."/>
            <person name="Boomsma J."/>
            <person name="Zhang G."/>
        </authorList>
    </citation>
    <scope>NUCLEOTIDE SEQUENCE [LARGE SCALE GENOMIC DNA]</scope>
    <source>
        <strain evidence="4">Tsep2-gDNA-1</strain>
        <tissue evidence="4">Whole body</tissue>
    </source>
</reference>
<dbReference type="InterPro" id="IPR050091">
    <property type="entry name" value="PKS_NRPS_Biosynth_Enz"/>
</dbReference>